<dbReference type="GO" id="GO:0005484">
    <property type="term" value="F:SNAP receptor activity"/>
    <property type="evidence" value="ECO:0007669"/>
    <property type="project" value="TreeGrafter"/>
</dbReference>
<evidence type="ECO:0000259" key="13">
    <source>
        <dbReference type="PROSITE" id="PS50192"/>
    </source>
</evidence>
<dbReference type="SUPFAM" id="SSF47661">
    <property type="entry name" value="t-snare proteins"/>
    <property type="match status" value="1"/>
</dbReference>
<dbReference type="PANTHER" id="PTHR19957">
    <property type="entry name" value="SYNTAXIN"/>
    <property type="match status" value="1"/>
</dbReference>
<keyword evidence="3" id="KW-0813">Transport</keyword>
<keyword evidence="6 12" id="KW-1133">Transmembrane helix</keyword>
<dbReference type="GeneID" id="30148441"/>
<dbReference type="GO" id="GO:0048278">
    <property type="term" value="P:vesicle docking"/>
    <property type="evidence" value="ECO:0007669"/>
    <property type="project" value="TreeGrafter"/>
</dbReference>
<dbReference type="CDD" id="cd21444">
    <property type="entry name" value="SNARE_NTD_Tlg1p-like"/>
    <property type="match status" value="1"/>
</dbReference>
<keyword evidence="9 12" id="KW-0472">Membrane</keyword>
<evidence type="ECO:0000256" key="6">
    <source>
        <dbReference type="ARBA" id="ARBA00022989"/>
    </source>
</evidence>
<dbReference type="PANTHER" id="PTHR19957:SF224">
    <property type="entry name" value="HL02043P"/>
    <property type="match status" value="1"/>
</dbReference>
<dbReference type="GO" id="GO:0000149">
    <property type="term" value="F:SNARE binding"/>
    <property type="evidence" value="ECO:0007669"/>
    <property type="project" value="TreeGrafter"/>
</dbReference>
<dbReference type="InterPro" id="IPR000727">
    <property type="entry name" value="T_SNARE_dom"/>
</dbReference>
<keyword evidence="7" id="KW-0333">Golgi apparatus</keyword>
<dbReference type="EMBL" id="KV454436">
    <property type="protein sequence ID" value="ODQ78219.1"/>
    <property type="molecule type" value="Genomic_DNA"/>
</dbReference>
<dbReference type="SMART" id="SM00397">
    <property type="entry name" value="t_SNARE"/>
    <property type="match status" value="1"/>
</dbReference>
<organism evidence="14 15">
    <name type="scientific">Babjeviella inositovora NRRL Y-12698</name>
    <dbReference type="NCBI Taxonomy" id="984486"/>
    <lineage>
        <taxon>Eukaryota</taxon>
        <taxon>Fungi</taxon>
        <taxon>Dikarya</taxon>
        <taxon>Ascomycota</taxon>
        <taxon>Saccharomycotina</taxon>
        <taxon>Pichiomycetes</taxon>
        <taxon>Serinales incertae sedis</taxon>
        <taxon>Babjeviella</taxon>
    </lineage>
</organism>
<gene>
    <name evidence="14" type="ORF">BABINDRAFT_168408</name>
</gene>
<dbReference type="CDD" id="cd15851">
    <property type="entry name" value="SNARE_Syntaxin6"/>
    <property type="match status" value="1"/>
</dbReference>
<dbReference type="AlphaFoldDB" id="A0A1E3QKI9"/>
<dbReference type="FunFam" id="1.20.5.110:FF:000006">
    <property type="entry name" value="Syntaxin 6"/>
    <property type="match status" value="1"/>
</dbReference>
<dbReference type="Pfam" id="PF09177">
    <property type="entry name" value="STX6_10_61_N"/>
    <property type="match status" value="1"/>
</dbReference>
<evidence type="ECO:0000256" key="2">
    <source>
        <dbReference type="ARBA" id="ARBA00009063"/>
    </source>
</evidence>
<evidence type="ECO:0000256" key="10">
    <source>
        <dbReference type="ARBA" id="ARBA00073343"/>
    </source>
</evidence>
<dbReference type="PROSITE" id="PS50192">
    <property type="entry name" value="T_SNARE"/>
    <property type="match status" value="1"/>
</dbReference>
<feature type="coiled-coil region" evidence="11">
    <location>
        <begin position="148"/>
        <end position="203"/>
    </location>
</feature>
<dbReference type="InterPro" id="IPR010989">
    <property type="entry name" value="SNARE"/>
</dbReference>
<dbReference type="Gene3D" id="1.20.5.110">
    <property type="match status" value="1"/>
</dbReference>
<evidence type="ECO:0000256" key="7">
    <source>
        <dbReference type="ARBA" id="ARBA00023034"/>
    </source>
</evidence>
<dbReference type="SUPFAM" id="SSF58038">
    <property type="entry name" value="SNARE fusion complex"/>
    <property type="match status" value="1"/>
</dbReference>
<evidence type="ECO:0000256" key="3">
    <source>
        <dbReference type="ARBA" id="ARBA00022448"/>
    </source>
</evidence>
<dbReference type="InterPro" id="IPR048036">
    <property type="entry name" value="Tlg1p-like_N"/>
</dbReference>
<dbReference type="STRING" id="984486.A0A1E3QKI9"/>
<feature type="domain" description="T-SNARE coiled-coil homology" evidence="13">
    <location>
        <begin position="145"/>
        <end position="207"/>
    </location>
</feature>
<sequence>MDPFNEVQLDAQSQLTHLSKFIKAASAVDRNVAIDFDNHVSELQETLVDLNESIEIAAKNPTDFGLTQKKINERLKIVHTLEAQFVLLKDEWADKVAPKRKIQQQPVTSMNNRISQEANPFMRFDEFESNKAQGDSSVYTGFQEQELIQEQDEQLDSVFSTMQSLNQQARTMGEELAEQGVMLEDLEENMDRVGNKLSRGMKRIDHFMEKNRERATDCCIILLAVALTVLLVLLVVV</sequence>
<evidence type="ECO:0000256" key="5">
    <source>
        <dbReference type="ARBA" id="ARBA00022927"/>
    </source>
</evidence>
<dbReference type="Gene3D" id="1.20.58.90">
    <property type="match status" value="1"/>
</dbReference>
<comment type="subcellular location">
    <subcellularLocation>
        <location evidence="1">Golgi apparatus membrane</location>
        <topology evidence="1">Single-pass type IV membrane protein</topology>
    </subcellularLocation>
</comment>
<dbReference type="GO" id="GO:0048193">
    <property type="term" value="P:Golgi vesicle transport"/>
    <property type="evidence" value="ECO:0007669"/>
    <property type="project" value="InterPro"/>
</dbReference>
<dbReference type="Pfam" id="PF05739">
    <property type="entry name" value="SNARE"/>
    <property type="match status" value="1"/>
</dbReference>
<keyword evidence="8 11" id="KW-0175">Coiled coil</keyword>
<dbReference type="GO" id="GO:0006886">
    <property type="term" value="P:intracellular protein transport"/>
    <property type="evidence" value="ECO:0007669"/>
    <property type="project" value="TreeGrafter"/>
</dbReference>
<dbReference type="InterPro" id="IPR045242">
    <property type="entry name" value="Syntaxin"/>
</dbReference>
<dbReference type="OrthoDB" id="546861at2759"/>
<reference evidence="15" key="1">
    <citation type="submission" date="2016-05" db="EMBL/GenBank/DDBJ databases">
        <title>Comparative genomics of biotechnologically important yeasts.</title>
        <authorList>
            <consortium name="DOE Joint Genome Institute"/>
            <person name="Riley R."/>
            <person name="Haridas S."/>
            <person name="Wolfe K.H."/>
            <person name="Lopes M.R."/>
            <person name="Hittinger C.T."/>
            <person name="Goker M."/>
            <person name="Salamov A."/>
            <person name="Wisecaver J."/>
            <person name="Long T.M."/>
            <person name="Aerts A.L."/>
            <person name="Barry K."/>
            <person name="Choi C."/>
            <person name="Clum A."/>
            <person name="Coughlan A.Y."/>
            <person name="Deshpande S."/>
            <person name="Douglass A.P."/>
            <person name="Hanson S.J."/>
            <person name="Klenk H.-P."/>
            <person name="Labutti K."/>
            <person name="Lapidus A."/>
            <person name="Lindquist E."/>
            <person name="Lipzen A."/>
            <person name="Meier-Kolthoff J.P."/>
            <person name="Ohm R.A."/>
            <person name="Otillar R.P."/>
            <person name="Pangilinan J."/>
            <person name="Peng Y."/>
            <person name="Rokas A."/>
            <person name="Rosa C.A."/>
            <person name="Scheuner C."/>
            <person name="Sibirny A.A."/>
            <person name="Slot J.C."/>
            <person name="Stielow J.B."/>
            <person name="Sun H."/>
            <person name="Kurtzman C.P."/>
            <person name="Blackwell M."/>
            <person name="Grigoriev I.V."/>
            <person name="Jeffries T.W."/>
        </authorList>
    </citation>
    <scope>NUCLEOTIDE SEQUENCE [LARGE SCALE GENOMIC DNA]</scope>
    <source>
        <strain evidence="15">NRRL Y-12698</strain>
    </source>
</reference>
<evidence type="ECO:0000256" key="8">
    <source>
        <dbReference type="ARBA" id="ARBA00023054"/>
    </source>
</evidence>
<dbReference type="InterPro" id="IPR015260">
    <property type="entry name" value="Syntaxin-6/10/61_N"/>
</dbReference>
<proteinExistence type="inferred from homology"/>
<keyword evidence="4 12" id="KW-0812">Transmembrane</keyword>
<evidence type="ECO:0000256" key="1">
    <source>
        <dbReference type="ARBA" id="ARBA00004409"/>
    </source>
</evidence>
<dbReference type="GO" id="GO:0006906">
    <property type="term" value="P:vesicle fusion"/>
    <property type="evidence" value="ECO:0007669"/>
    <property type="project" value="TreeGrafter"/>
</dbReference>
<dbReference type="Proteomes" id="UP000094336">
    <property type="component" value="Unassembled WGS sequence"/>
</dbReference>
<accession>A0A1E3QKI9</accession>
<evidence type="ECO:0000256" key="12">
    <source>
        <dbReference type="SAM" id="Phobius"/>
    </source>
</evidence>
<evidence type="ECO:0000313" key="14">
    <source>
        <dbReference type="EMBL" id="ODQ78219.1"/>
    </source>
</evidence>
<evidence type="ECO:0000256" key="9">
    <source>
        <dbReference type="ARBA" id="ARBA00023136"/>
    </source>
</evidence>
<protein>
    <recommendedName>
        <fullName evidence="10">t-SNARE affecting a late Golgi compartment protein 1</fullName>
    </recommendedName>
</protein>
<evidence type="ECO:0000313" key="15">
    <source>
        <dbReference type="Proteomes" id="UP000094336"/>
    </source>
</evidence>
<evidence type="ECO:0000256" key="11">
    <source>
        <dbReference type="SAM" id="Coils"/>
    </source>
</evidence>
<comment type="similarity">
    <text evidence="2">Belongs to the syntaxin family.</text>
</comment>
<dbReference type="RefSeq" id="XP_018983547.1">
    <property type="nucleotide sequence ID" value="XM_019130588.1"/>
</dbReference>
<feature type="transmembrane region" description="Helical" evidence="12">
    <location>
        <begin position="218"/>
        <end position="236"/>
    </location>
</feature>
<dbReference type="GO" id="GO:0031201">
    <property type="term" value="C:SNARE complex"/>
    <property type="evidence" value="ECO:0007669"/>
    <property type="project" value="TreeGrafter"/>
</dbReference>
<keyword evidence="5" id="KW-0653">Protein transport</keyword>
<keyword evidence="15" id="KW-1185">Reference proteome</keyword>
<name>A0A1E3QKI9_9ASCO</name>
<dbReference type="GO" id="GO:0000139">
    <property type="term" value="C:Golgi membrane"/>
    <property type="evidence" value="ECO:0007669"/>
    <property type="project" value="UniProtKB-SubCell"/>
</dbReference>
<evidence type="ECO:0000256" key="4">
    <source>
        <dbReference type="ARBA" id="ARBA00022692"/>
    </source>
</evidence>